<evidence type="ECO:0000313" key="3">
    <source>
        <dbReference type="Proteomes" id="UP000722625"/>
    </source>
</evidence>
<evidence type="ECO:0000256" key="1">
    <source>
        <dbReference type="ARBA" id="ARBA00034120"/>
    </source>
</evidence>
<protein>
    <recommendedName>
        <fullName evidence="4">Reverse transcriptase domain-containing protein</fullName>
    </recommendedName>
</protein>
<dbReference type="PANTHER" id="PTHR34047">
    <property type="entry name" value="NUCLEAR INTRON MATURASE 1, MITOCHONDRIAL-RELATED"/>
    <property type="match status" value="1"/>
</dbReference>
<sequence length="161" mass="18823">MLADTRAQKGKSKQKGVIIHNRNKESNILKLHDILKNKVYVTSEYATFKVYEPKERIVSKLQFFPDRITHHAIMNVLEPIFTKLFTTDTYSSIKGKGIHSAAKAVKKALADVPGTTYCLKLDITKFYPSINHHILKNQLRRKFKDNDHKQQRRFTCYFIRD</sequence>
<dbReference type="RefSeq" id="WP_213308232.1">
    <property type="nucleotide sequence ID" value="NZ_JAGYVZ010000065.1"/>
</dbReference>
<name>A0ABS5PIS2_9FLAO</name>
<keyword evidence="3" id="KW-1185">Reference proteome</keyword>
<dbReference type="SUPFAM" id="SSF56672">
    <property type="entry name" value="DNA/RNA polymerases"/>
    <property type="match status" value="1"/>
</dbReference>
<comment type="caution">
    <text evidence="2">The sequence shown here is derived from an EMBL/GenBank/DDBJ whole genome shotgun (WGS) entry which is preliminary data.</text>
</comment>
<proteinExistence type="inferred from homology"/>
<evidence type="ECO:0000313" key="2">
    <source>
        <dbReference type="EMBL" id="MBS7234253.1"/>
    </source>
</evidence>
<dbReference type="Proteomes" id="UP000722625">
    <property type="component" value="Unassembled WGS sequence"/>
</dbReference>
<organism evidence="2 3">
    <name type="scientific">Flavobacterium psychroterrae</name>
    <dbReference type="NCBI Taxonomy" id="2133767"/>
    <lineage>
        <taxon>Bacteria</taxon>
        <taxon>Pseudomonadati</taxon>
        <taxon>Bacteroidota</taxon>
        <taxon>Flavobacteriia</taxon>
        <taxon>Flavobacteriales</taxon>
        <taxon>Flavobacteriaceae</taxon>
        <taxon>Flavobacterium</taxon>
    </lineage>
</organism>
<gene>
    <name evidence="2" type="ORF">KHA90_24970</name>
</gene>
<evidence type="ECO:0008006" key="4">
    <source>
        <dbReference type="Google" id="ProtNLM"/>
    </source>
</evidence>
<comment type="similarity">
    <text evidence="1">Belongs to the bacterial reverse transcriptase family.</text>
</comment>
<dbReference type="InterPro" id="IPR051083">
    <property type="entry name" value="GrpII_Intron_Splice-Mob/Def"/>
</dbReference>
<accession>A0ABS5PIS2</accession>
<dbReference type="PANTHER" id="PTHR34047:SF8">
    <property type="entry name" value="PROTEIN YKFC"/>
    <property type="match status" value="1"/>
</dbReference>
<reference evidence="2 3" key="1">
    <citation type="journal article" date="2018" name="Int. J. Syst. Evol. Microbiol.">
        <title>Flavobacterium chryseum sp. nov. and Flavobacterium psychroterrae sp. nov., novel environmental bacteria isolated from Antarctica.</title>
        <authorList>
            <person name="Kralova S."/>
            <person name="Svec P."/>
            <person name="Busse H.J."/>
            <person name="Stankova E."/>
            <person name="Vaczi P."/>
            <person name="Sedlacek I."/>
        </authorList>
    </citation>
    <scope>NUCLEOTIDE SEQUENCE [LARGE SCALE GENOMIC DNA]</scope>
    <source>
        <strain evidence="2 3">CCM 8827</strain>
    </source>
</reference>
<dbReference type="EMBL" id="JAGYVZ010000065">
    <property type="protein sequence ID" value="MBS7234253.1"/>
    <property type="molecule type" value="Genomic_DNA"/>
</dbReference>
<dbReference type="InterPro" id="IPR043502">
    <property type="entry name" value="DNA/RNA_pol_sf"/>
</dbReference>